<dbReference type="Proteomes" id="UP000737018">
    <property type="component" value="Unassembled WGS sequence"/>
</dbReference>
<protein>
    <submittedName>
        <fullName evidence="1">Uncharacterized protein</fullName>
    </submittedName>
</protein>
<dbReference type="AlphaFoldDB" id="A0A8J4RBS9"/>
<dbReference type="EMBL" id="JRKL02000586">
    <property type="protein sequence ID" value="KAF3969982.1"/>
    <property type="molecule type" value="Genomic_DNA"/>
</dbReference>
<sequence>MILESHQVLQNASSMCSVPSLKVSSAIQTYNNFKASWSVSVSSKMNLHCTTPAERGHHQVMFGVVYDQFKLYVYQLGLSLGFYQRWNL</sequence>
<reference evidence="1" key="1">
    <citation type="submission" date="2020-03" db="EMBL/GenBank/DDBJ databases">
        <title>Castanea mollissima Vanexum genome sequencing.</title>
        <authorList>
            <person name="Staton M."/>
        </authorList>
    </citation>
    <scope>NUCLEOTIDE SEQUENCE</scope>
    <source>
        <tissue evidence="1">Leaf</tissue>
    </source>
</reference>
<evidence type="ECO:0000313" key="1">
    <source>
        <dbReference type="EMBL" id="KAF3969982.1"/>
    </source>
</evidence>
<gene>
    <name evidence="1" type="ORF">CMV_006281</name>
</gene>
<evidence type="ECO:0000313" key="2">
    <source>
        <dbReference type="Proteomes" id="UP000737018"/>
    </source>
</evidence>
<comment type="caution">
    <text evidence="1">The sequence shown here is derived from an EMBL/GenBank/DDBJ whole genome shotgun (WGS) entry which is preliminary data.</text>
</comment>
<keyword evidence="2" id="KW-1185">Reference proteome</keyword>
<organism evidence="1 2">
    <name type="scientific">Castanea mollissima</name>
    <name type="common">Chinese chestnut</name>
    <dbReference type="NCBI Taxonomy" id="60419"/>
    <lineage>
        <taxon>Eukaryota</taxon>
        <taxon>Viridiplantae</taxon>
        <taxon>Streptophyta</taxon>
        <taxon>Embryophyta</taxon>
        <taxon>Tracheophyta</taxon>
        <taxon>Spermatophyta</taxon>
        <taxon>Magnoliopsida</taxon>
        <taxon>eudicotyledons</taxon>
        <taxon>Gunneridae</taxon>
        <taxon>Pentapetalae</taxon>
        <taxon>rosids</taxon>
        <taxon>fabids</taxon>
        <taxon>Fagales</taxon>
        <taxon>Fagaceae</taxon>
        <taxon>Castanea</taxon>
    </lineage>
</organism>
<accession>A0A8J4RBS9</accession>
<name>A0A8J4RBS9_9ROSI</name>
<proteinExistence type="predicted"/>